<keyword evidence="1" id="KW-0328">Glycosyltransferase</keyword>
<protein>
    <submittedName>
        <fullName evidence="1">Putative glycosyltransferase</fullName>
        <ecNumber evidence="1">2.4.99.-</ecNumber>
    </submittedName>
</protein>
<dbReference type="AlphaFoldDB" id="A0A0S2CFS6"/>
<proteinExistence type="predicted"/>
<name>A0A0S2CFS6_CAMJU</name>
<evidence type="ECO:0000313" key="1">
    <source>
        <dbReference type="EMBL" id="ALN43959.1"/>
    </source>
</evidence>
<dbReference type="GO" id="GO:0016757">
    <property type="term" value="F:glycosyltransferase activity"/>
    <property type="evidence" value="ECO:0007669"/>
    <property type="project" value="UniProtKB-KW"/>
</dbReference>
<sequence length="659" mass="78171">MSNIDVNIQQCLENWNFYMLEKIYDLNIENDTLAKEYVLYLSYTGQYRKILQNYKLKKYFENLFSDLYRSEVDKLIKTNDGLINIEEYSSVSRESIGCYLLLNAINNFKHTPEQVLDIFKNYLVVDDIKISSYKIPKQSYEALLSKKFFIAKSIDYFEIFKDNIFFMKATVILSIIQWLFPKENGSKKYYLRFSNRMKNGISKSEISTSKNVKVAVCISGAMRGDYLKPIDQIVDNIVKPLNADVFVFSWSEHLKWPGICGGSNWVHRLLSQDFNLIAPNEIRNNHLFKQLFQHTYNKLDREISDVLEIQDLKKIYNCKKVVLENQKAFVEQTGLKEHSYTATKLYYGCFRVFELMEEYEKENNIKYDYVIRIRPDCNFAEVINIEDLLRLEVNEIYIAHHLHMNGRVSDSFSCGKREAMEKLLLMWKRAEFNKQMQEFVSYPKKFDIETHMLLLRWLIVNNLVANTAFPYPLLGGSSTIIKDFPDITEELKKDILTIRESNIYKEEKLQSFISFFTKVQKKYNIIKPKLHYNFIYPNSAKIRIQNQLSYKLGQAMIVNSKSILGYIRMPFVLSYIYDKHKQEQKIYQEKIKKDSSLILPPLESYPDYKEALKEKECFTYKLGQALIQANKTWYGGGYIRLLFEIRKLKREFYIKKDIR</sequence>
<reference evidence="1" key="1">
    <citation type="journal article" date="2015" name="PLoS ONE">
        <title>Updated Campylobacter jejuni Capsule PCR Multiplex Typing System and Its Application to Clinical Isolates from South and Southeast Asia.</title>
        <authorList>
            <person name="Poly F."/>
            <person name="Serichantalergs O."/>
            <person name="Kuroiwa J."/>
            <person name="Pootong P."/>
            <person name="Mason C."/>
            <person name="Guerry P."/>
            <person name="Parker C.T."/>
        </authorList>
    </citation>
    <scope>NUCLEOTIDE SEQUENCE</scope>
    <source>
        <strain evidence="1">RM3428</strain>
    </source>
</reference>
<keyword evidence="1" id="KW-0808">Transferase</keyword>
<accession>A0A0S2CFS6</accession>
<dbReference type="EC" id="2.4.99.-" evidence="1"/>
<dbReference type="EMBL" id="KT893431">
    <property type="protein sequence ID" value="ALN43959.1"/>
    <property type="molecule type" value="Genomic_DNA"/>
</dbReference>
<organism evidence="1">
    <name type="scientific">Campylobacter jejuni subsp. jejuni</name>
    <dbReference type="NCBI Taxonomy" id="32022"/>
    <lineage>
        <taxon>Bacteria</taxon>
        <taxon>Pseudomonadati</taxon>
        <taxon>Campylobacterota</taxon>
        <taxon>Epsilonproteobacteria</taxon>
        <taxon>Campylobacterales</taxon>
        <taxon>Campylobacteraceae</taxon>
        <taxon>Campylobacter</taxon>
    </lineage>
</organism>
<gene>
    <name evidence="1" type="ORF">HS37.13</name>
</gene>